<dbReference type="OrthoDB" id="9800855at2"/>
<keyword evidence="20" id="KW-1185">Reference proteome</keyword>
<dbReference type="KEGG" id="mcan:MCAN360_0239"/>
<dbReference type="Pfam" id="PF01149">
    <property type="entry name" value="Fapy_DNA_glyco"/>
    <property type="match status" value="1"/>
</dbReference>
<keyword evidence="5" id="KW-0479">Metal-binding</keyword>
<dbReference type="RefSeq" id="WP_045433477.1">
    <property type="nucleotide sequence ID" value="NZ_AP014631.1"/>
</dbReference>
<gene>
    <name evidence="19" type="primary">nei</name>
    <name evidence="19" type="ORF">MCAN360_0239</name>
</gene>
<dbReference type="SUPFAM" id="SSF57716">
    <property type="entry name" value="Glucocorticoid receptor-like (DNA-binding domain)"/>
    <property type="match status" value="1"/>
</dbReference>
<dbReference type="SMART" id="SM01232">
    <property type="entry name" value="H2TH"/>
    <property type="match status" value="1"/>
</dbReference>
<comment type="catalytic activity">
    <reaction evidence="1">
        <text>Hydrolysis of DNA containing ring-opened 7-methylguanine residues, releasing 2,6-diamino-4-hydroxy-5-(N-methyl)formamidopyrimidine.</text>
        <dbReference type="EC" id="3.2.2.23"/>
    </reaction>
</comment>
<keyword evidence="7 16" id="KW-0863">Zinc-finger</keyword>
<evidence type="ECO:0000256" key="11">
    <source>
        <dbReference type="ARBA" id="ARBA00023204"/>
    </source>
</evidence>
<keyword evidence="11" id="KW-0234">DNA repair</keyword>
<comment type="catalytic activity">
    <reaction evidence="15">
        <text>2'-deoxyribonucleotide-(2'-deoxyribose 5'-phosphate)-2'-deoxyribonucleotide-DNA = a 3'-end 2'-deoxyribonucleotide-(2,3-dehydro-2,3-deoxyribose 5'-phosphate)-DNA + a 5'-end 5'-phospho-2'-deoxyribonucleoside-DNA + H(+)</text>
        <dbReference type="Rhea" id="RHEA:66592"/>
        <dbReference type="Rhea" id="RHEA-COMP:13180"/>
        <dbReference type="Rhea" id="RHEA-COMP:16897"/>
        <dbReference type="Rhea" id="RHEA-COMP:17067"/>
        <dbReference type="ChEBI" id="CHEBI:15378"/>
        <dbReference type="ChEBI" id="CHEBI:136412"/>
        <dbReference type="ChEBI" id="CHEBI:157695"/>
        <dbReference type="ChEBI" id="CHEBI:167181"/>
        <dbReference type="EC" id="4.2.99.18"/>
    </reaction>
</comment>
<evidence type="ECO:0000256" key="12">
    <source>
        <dbReference type="ARBA" id="ARBA00023239"/>
    </source>
</evidence>
<accession>A0A077L8Z5</accession>
<dbReference type="Pfam" id="PF06831">
    <property type="entry name" value="H2TH"/>
    <property type="match status" value="1"/>
</dbReference>
<dbReference type="STRING" id="29554.MCAN360_0239"/>
<dbReference type="GO" id="GO:0034039">
    <property type="term" value="F:8-oxo-7,8-dihydroguanine DNA N-glycosylase activity"/>
    <property type="evidence" value="ECO:0007669"/>
    <property type="project" value="TreeGrafter"/>
</dbReference>
<evidence type="ECO:0000256" key="1">
    <source>
        <dbReference type="ARBA" id="ARBA00001668"/>
    </source>
</evidence>
<evidence type="ECO:0000256" key="6">
    <source>
        <dbReference type="ARBA" id="ARBA00022763"/>
    </source>
</evidence>
<dbReference type="NCBIfam" id="TIGR00577">
    <property type="entry name" value="fpg"/>
    <property type="match status" value="1"/>
</dbReference>
<dbReference type="AlphaFoldDB" id="A0A077L8Z5"/>
<dbReference type="Proteomes" id="UP000031641">
    <property type="component" value="Chromosome"/>
</dbReference>
<evidence type="ECO:0000256" key="3">
    <source>
        <dbReference type="ARBA" id="ARBA00009409"/>
    </source>
</evidence>
<dbReference type="FunFam" id="1.10.8.50:FF:000003">
    <property type="entry name" value="Formamidopyrimidine-DNA glycosylase"/>
    <property type="match status" value="1"/>
</dbReference>
<reference evidence="20" key="1">
    <citation type="journal article" date="2014" name="Genome Announc.">
        <title>Complete Genome Sequence of Mycoplasma canadense Strain HAZ 360_1 from Bovine Mastitic Milk in Japan.</title>
        <authorList>
            <person name="Hata E."/>
        </authorList>
    </citation>
    <scope>NUCLEOTIDE SEQUENCE [LARGE SCALE GENOMIC DNA]</scope>
    <source>
        <strain evidence="20">HAZ360_1</strain>
    </source>
</reference>
<keyword evidence="13" id="KW-0511">Multifunctional enzyme</keyword>
<dbReference type="Gene3D" id="1.10.8.50">
    <property type="match status" value="1"/>
</dbReference>
<keyword evidence="6" id="KW-0227">DNA damage</keyword>
<evidence type="ECO:0000256" key="16">
    <source>
        <dbReference type="PROSITE-ProRule" id="PRU00391"/>
    </source>
</evidence>
<name>A0A077L8Z5_9BACT</name>
<dbReference type="Gene3D" id="3.20.190.10">
    <property type="entry name" value="MutM-like, N-terminal"/>
    <property type="match status" value="1"/>
</dbReference>
<evidence type="ECO:0000256" key="7">
    <source>
        <dbReference type="ARBA" id="ARBA00022771"/>
    </source>
</evidence>
<dbReference type="SMART" id="SM00898">
    <property type="entry name" value="Fapy_DNA_glyco"/>
    <property type="match status" value="1"/>
</dbReference>
<dbReference type="InterPro" id="IPR012319">
    <property type="entry name" value="FPG_cat"/>
</dbReference>
<comment type="cofactor">
    <cofactor evidence="2">
        <name>Zn(2+)</name>
        <dbReference type="ChEBI" id="CHEBI:29105"/>
    </cofactor>
</comment>
<dbReference type="SUPFAM" id="SSF46946">
    <property type="entry name" value="S13-like H2TH domain"/>
    <property type="match status" value="1"/>
</dbReference>
<evidence type="ECO:0000313" key="19">
    <source>
        <dbReference type="EMBL" id="BAP39468.1"/>
    </source>
</evidence>
<dbReference type="GO" id="GO:0006284">
    <property type="term" value="P:base-excision repair"/>
    <property type="evidence" value="ECO:0007669"/>
    <property type="project" value="InterPro"/>
</dbReference>
<dbReference type="NCBIfam" id="NF002211">
    <property type="entry name" value="PRK01103.1"/>
    <property type="match status" value="1"/>
</dbReference>
<feature type="domain" description="FPG-type" evidence="17">
    <location>
        <begin position="238"/>
        <end position="272"/>
    </location>
</feature>
<dbReference type="PROSITE" id="PS51066">
    <property type="entry name" value="ZF_FPG_2"/>
    <property type="match status" value="1"/>
</dbReference>
<dbReference type="InterPro" id="IPR010979">
    <property type="entry name" value="Ribosomal_uS13-like_H2TH"/>
</dbReference>
<dbReference type="PANTHER" id="PTHR22993">
    <property type="entry name" value="FORMAMIDOPYRIMIDINE-DNA GLYCOSYLASE"/>
    <property type="match status" value="1"/>
</dbReference>
<keyword evidence="9" id="KW-0862">Zinc</keyword>
<dbReference type="GO" id="GO:0008270">
    <property type="term" value="F:zinc ion binding"/>
    <property type="evidence" value="ECO:0007669"/>
    <property type="project" value="UniProtKB-KW"/>
</dbReference>
<keyword evidence="8" id="KW-0378">Hydrolase</keyword>
<dbReference type="PANTHER" id="PTHR22993:SF9">
    <property type="entry name" value="FORMAMIDOPYRIMIDINE-DNA GLYCOSYLASE"/>
    <property type="match status" value="1"/>
</dbReference>
<evidence type="ECO:0000259" key="17">
    <source>
        <dbReference type="PROSITE" id="PS51066"/>
    </source>
</evidence>
<dbReference type="HOGENOM" id="CLU_038423_1_3_14"/>
<evidence type="ECO:0000256" key="14">
    <source>
        <dbReference type="ARBA" id="ARBA00023295"/>
    </source>
</evidence>
<evidence type="ECO:0000256" key="13">
    <source>
        <dbReference type="ARBA" id="ARBA00023268"/>
    </source>
</evidence>
<dbReference type="InterPro" id="IPR020629">
    <property type="entry name" value="FPG_Glyclase"/>
</dbReference>
<evidence type="ECO:0000256" key="10">
    <source>
        <dbReference type="ARBA" id="ARBA00023125"/>
    </source>
</evidence>
<dbReference type="GO" id="GO:0003684">
    <property type="term" value="F:damaged DNA binding"/>
    <property type="evidence" value="ECO:0007669"/>
    <property type="project" value="InterPro"/>
</dbReference>
<dbReference type="GO" id="GO:0003690">
    <property type="term" value="F:double-stranded DNA binding"/>
    <property type="evidence" value="ECO:0007669"/>
    <property type="project" value="UniProtKB-ARBA"/>
</dbReference>
<dbReference type="PROSITE" id="PS51068">
    <property type="entry name" value="FPG_CAT"/>
    <property type="match status" value="1"/>
</dbReference>
<evidence type="ECO:0000256" key="8">
    <source>
        <dbReference type="ARBA" id="ARBA00022801"/>
    </source>
</evidence>
<comment type="subunit">
    <text evidence="4">Monomer.</text>
</comment>
<evidence type="ECO:0000256" key="15">
    <source>
        <dbReference type="ARBA" id="ARBA00044632"/>
    </source>
</evidence>
<dbReference type="Pfam" id="PF06827">
    <property type="entry name" value="zf-FPG_IleRS"/>
    <property type="match status" value="1"/>
</dbReference>
<sequence>MPELPEVKNVVKNLNSSVLNKKIKDIEILKTKLFKEIPVEEFKKNLIGATITDIFNKGKHIIFVFDNDSVLLSHLRMEGKYRFYLSEFENHKHLMTKFIFDDNSELHYLDSRMFGTFYLRNKNNFNYLLPLSKIASEPKNINIELLHQKLRNSPTAIKTKLLDQSLVAGLGNIYVDEALFASKIHPLSKSKNLSIKQLSEIMFHSQRIMDKSFELGGSTIHTYESFNNQIGSFQDFLLIHNDRIKTCTICKNKTVKIKVNGRGTYLCNNCQEVY</sequence>
<dbReference type="InterPro" id="IPR035937">
    <property type="entry name" value="FPG_N"/>
</dbReference>
<evidence type="ECO:0000256" key="5">
    <source>
        <dbReference type="ARBA" id="ARBA00022723"/>
    </source>
</evidence>
<protein>
    <submittedName>
        <fullName evidence="19">Foramidopyrimidine-DNA glycosylase</fullName>
    </submittedName>
</protein>
<dbReference type="CDD" id="cd08966">
    <property type="entry name" value="EcFpg-like_N"/>
    <property type="match status" value="1"/>
</dbReference>
<evidence type="ECO:0000259" key="18">
    <source>
        <dbReference type="PROSITE" id="PS51068"/>
    </source>
</evidence>
<evidence type="ECO:0000256" key="2">
    <source>
        <dbReference type="ARBA" id="ARBA00001947"/>
    </source>
</evidence>
<dbReference type="SUPFAM" id="SSF81624">
    <property type="entry name" value="N-terminal domain of MutM-like DNA repair proteins"/>
    <property type="match status" value="1"/>
</dbReference>
<dbReference type="InterPro" id="IPR000214">
    <property type="entry name" value="Znf_DNA_glyclase/AP_lyase"/>
</dbReference>
<dbReference type="InterPro" id="IPR010663">
    <property type="entry name" value="Znf_FPG/IleRS"/>
</dbReference>
<keyword evidence="10" id="KW-0238">DNA-binding</keyword>
<dbReference type="InterPro" id="IPR015886">
    <property type="entry name" value="H2TH_FPG"/>
</dbReference>
<evidence type="ECO:0000313" key="20">
    <source>
        <dbReference type="Proteomes" id="UP000031641"/>
    </source>
</evidence>
<comment type="similarity">
    <text evidence="3">Belongs to the FPG family.</text>
</comment>
<organism evidence="19 20">
    <name type="scientific">Metamycoplasma canadense</name>
    <dbReference type="NCBI Taxonomy" id="29554"/>
    <lineage>
        <taxon>Bacteria</taxon>
        <taxon>Bacillati</taxon>
        <taxon>Mycoplasmatota</taxon>
        <taxon>Mycoplasmoidales</taxon>
        <taxon>Metamycoplasmataceae</taxon>
        <taxon>Metamycoplasma</taxon>
    </lineage>
</organism>
<feature type="domain" description="Formamidopyrimidine-DNA glycosylase catalytic" evidence="18">
    <location>
        <begin position="2"/>
        <end position="115"/>
    </location>
</feature>
<dbReference type="GO" id="GO:0140078">
    <property type="term" value="F:class I DNA-(apurinic or apyrimidinic site) endonuclease activity"/>
    <property type="evidence" value="ECO:0007669"/>
    <property type="project" value="UniProtKB-EC"/>
</dbReference>
<evidence type="ECO:0000256" key="4">
    <source>
        <dbReference type="ARBA" id="ARBA00011245"/>
    </source>
</evidence>
<proteinExistence type="inferred from homology"/>
<keyword evidence="12" id="KW-0456">Lyase</keyword>
<keyword evidence="14" id="KW-0326">Glycosidase</keyword>
<dbReference type="EMBL" id="AP014631">
    <property type="protein sequence ID" value="BAP39468.1"/>
    <property type="molecule type" value="Genomic_DNA"/>
</dbReference>
<evidence type="ECO:0000256" key="9">
    <source>
        <dbReference type="ARBA" id="ARBA00022833"/>
    </source>
</evidence>